<sequence>MKLFRQAINKVKHFPEFHNLADAFERWRHNEQNIFIEQGQAFAGLKKYAEKQHESLPAALEEISTVGGRQLGAENETLTSLSSFQNDLQPLLQQENEISKWRDVCHQMESDAKKSEAAAEKSRISYEKAKVSNSNVPKAEADYNAKKRKADDDRKNADSQREKLNEQEAPYKVKFLESYVTPVQAMIDIRIKSAEALKAVAPDYLTAAEKLKEFETNNPSLQKLFDDLEKYNQIAVE</sequence>
<comment type="caution">
    <text evidence="2">The sequence shown here is derived from an EMBL/GenBank/DDBJ whole genome shotgun (WGS) entry which is preliminary data.</text>
</comment>
<accession>A0ABR2KJH2</accession>
<keyword evidence="3" id="KW-1185">Reference proteome</keyword>
<organism evidence="2 3">
    <name type="scientific">Tritrichomonas musculus</name>
    <dbReference type="NCBI Taxonomy" id="1915356"/>
    <lineage>
        <taxon>Eukaryota</taxon>
        <taxon>Metamonada</taxon>
        <taxon>Parabasalia</taxon>
        <taxon>Tritrichomonadida</taxon>
        <taxon>Tritrichomonadidae</taxon>
        <taxon>Tritrichomonas</taxon>
    </lineage>
</organism>
<evidence type="ECO:0008006" key="4">
    <source>
        <dbReference type="Google" id="ProtNLM"/>
    </source>
</evidence>
<proteinExistence type="predicted"/>
<dbReference type="EMBL" id="JAPFFF010000004">
    <property type="protein sequence ID" value="KAK8891001.1"/>
    <property type="molecule type" value="Genomic_DNA"/>
</dbReference>
<protein>
    <recommendedName>
        <fullName evidence="4">BAR domain-containing protein</fullName>
    </recommendedName>
</protein>
<dbReference type="Proteomes" id="UP001470230">
    <property type="component" value="Unassembled WGS sequence"/>
</dbReference>
<feature type="region of interest" description="Disordered" evidence="1">
    <location>
        <begin position="128"/>
        <end position="165"/>
    </location>
</feature>
<gene>
    <name evidence="2" type="ORF">M9Y10_028204</name>
</gene>
<evidence type="ECO:0000313" key="2">
    <source>
        <dbReference type="EMBL" id="KAK8891001.1"/>
    </source>
</evidence>
<evidence type="ECO:0000256" key="1">
    <source>
        <dbReference type="SAM" id="MobiDB-lite"/>
    </source>
</evidence>
<reference evidence="2 3" key="1">
    <citation type="submission" date="2024-04" db="EMBL/GenBank/DDBJ databases">
        <title>Tritrichomonas musculus Genome.</title>
        <authorList>
            <person name="Alves-Ferreira E."/>
            <person name="Grigg M."/>
            <person name="Lorenzi H."/>
            <person name="Galac M."/>
        </authorList>
    </citation>
    <scope>NUCLEOTIDE SEQUENCE [LARGE SCALE GENOMIC DNA]</scope>
    <source>
        <strain evidence="2 3">EAF2021</strain>
    </source>
</reference>
<feature type="compositionally biased region" description="Basic and acidic residues" evidence="1">
    <location>
        <begin position="139"/>
        <end position="165"/>
    </location>
</feature>
<evidence type="ECO:0000313" key="3">
    <source>
        <dbReference type="Proteomes" id="UP001470230"/>
    </source>
</evidence>
<name>A0ABR2KJH2_9EUKA</name>